<keyword evidence="3" id="KW-0808">Transferase</keyword>
<evidence type="ECO:0000259" key="2">
    <source>
        <dbReference type="Pfam" id="PF13439"/>
    </source>
</evidence>
<dbReference type="EMBL" id="QRCT01000050">
    <property type="protein sequence ID" value="RDU21995.1"/>
    <property type="molecule type" value="Genomic_DNA"/>
</dbReference>
<evidence type="ECO:0000259" key="1">
    <source>
        <dbReference type="Pfam" id="PF00534"/>
    </source>
</evidence>
<gene>
    <name evidence="3" type="ORF">DWV06_15795</name>
</gene>
<feature type="domain" description="Glycosyltransferase subfamily 4-like N-terminal" evidence="2">
    <location>
        <begin position="20"/>
        <end position="195"/>
    </location>
</feature>
<dbReference type="RefSeq" id="WP_115483158.1">
    <property type="nucleotide sequence ID" value="NZ_QRCT01000050.1"/>
</dbReference>
<evidence type="ECO:0000313" key="3">
    <source>
        <dbReference type="EMBL" id="RDU21995.1"/>
    </source>
</evidence>
<comment type="caution">
    <text evidence="3">The sequence shown here is derived from an EMBL/GenBank/DDBJ whole genome shotgun (WGS) entry which is preliminary data.</text>
</comment>
<sequence length="399" mass="46313">MRILYIATSFPEPRKGATIYTDLAEALYKAGHEITVVVSEEKRNRKVTKIKKERGFEVLRVVTGNYYNVGFIEKGITTFKIPLWMRWGISKYLGGRKFDFILFESPPITIAGLVAWAKKKYNCPAYLMLKDIFPQNALDLNILYSNSLLYKVFKRQEKRLYKTADKIGCMSEANITYLHKHNPWLMKDKLEIFPNTKKLREDISRIGFPMRARYGIREGACVFLFGGNMGRPQFIQLLCKAIKECKEEKDIFFLFIGRGTDSYKLDHTIKKNQIENALVINELPRIEYEQIINECDVGLIILDPRFTIPNYPSRILSYMEYAKPVLVASDRVTDLKELVEDADCGEWVWSGDVDSFVLAIKRMADSDDLIEKGMNGRNYIETHFRVEKSVEILEKHFDA</sequence>
<dbReference type="GO" id="GO:0016757">
    <property type="term" value="F:glycosyltransferase activity"/>
    <property type="evidence" value="ECO:0007669"/>
    <property type="project" value="InterPro"/>
</dbReference>
<dbReference type="SUPFAM" id="SSF53756">
    <property type="entry name" value="UDP-Glycosyltransferase/glycogen phosphorylase"/>
    <property type="match status" value="1"/>
</dbReference>
<dbReference type="InterPro" id="IPR028098">
    <property type="entry name" value="Glyco_trans_4-like_N"/>
</dbReference>
<proteinExistence type="predicted"/>
<keyword evidence="4" id="KW-1185">Reference proteome</keyword>
<dbReference type="Gene3D" id="3.40.50.2000">
    <property type="entry name" value="Glycogen Phosphorylase B"/>
    <property type="match status" value="2"/>
</dbReference>
<dbReference type="AlphaFoldDB" id="A0A371AQZ1"/>
<organism evidence="3 4">
    <name type="scientific">Anaerosacchariphilus polymeriproducens</name>
    <dbReference type="NCBI Taxonomy" id="1812858"/>
    <lineage>
        <taxon>Bacteria</taxon>
        <taxon>Bacillati</taxon>
        <taxon>Bacillota</taxon>
        <taxon>Clostridia</taxon>
        <taxon>Lachnospirales</taxon>
        <taxon>Lachnospiraceae</taxon>
        <taxon>Anaerosacchariphilus</taxon>
    </lineage>
</organism>
<name>A0A371AQZ1_9FIRM</name>
<dbReference type="CDD" id="cd03794">
    <property type="entry name" value="GT4_WbuB-like"/>
    <property type="match status" value="1"/>
</dbReference>
<dbReference type="OrthoDB" id="9801697at2"/>
<dbReference type="PANTHER" id="PTHR12526">
    <property type="entry name" value="GLYCOSYLTRANSFERASE"/>
    <property type="match status" value="1"/>
</dbReference>
<accession>A0A371AQZ1</accession>
<reference evidence="3 4" key="1">
    <citation type="submission" date="2018-07" db="EMBL/GenBank/DDBJ databases">
        <title>Anaerosacharophilus polymeroproducens gen. nov. sp. nov., an anaerobic bacterium isolated from salt field.</title>
        <authorList>
            <person name="Kim W."/>
            <person name="Yang S.-H."/>
            <person name="Oh J."/>
            <person name="Lee J.-H."/>
            <person name="Kwon K.K."/>
        </authorList>
    </citation>
    <scope>NUCLEOTIDE SEQUENCE [LARGE SCALE GENOMIC DNA]</scope>
    <source>
        <strain evidence="3 4">MCWD5</strain>
    </source>
</reference>
<dbReference type="Proteomes" id="UP000255036">
    <property type="component" value="Unassembled WGS sequence"/>
</dbReference>
<evidence type="ECO:0000313" key="4">
    <source>
        <dbReference type="Proteomes" id="UP000255036"/>
    </source>
</evidence>
<dbReference type="InterPro" id="IPR001296">
    <property type="entry name" value="Glyco_trans_1"/>
</dbReference>
<dbReference type="PANTHER" id="PTHR12526:SF609">
    <property type="entry name" value="LIPOPOLYSACCHARIDE BIOSYNTHESIS PROTEIN"/>
    <property type="match status" value="1"/>
</dbReference>
<dbReference type="Pfam" id="PF00534">
    <property type="entry name" value="Glycos_transf_1"/>
    <property type="match status" value="1"/>
</dbReference>
<protein>
    <submittedName>
        <fullName evidence="3">Glycosyltransferase WbuB</fullName>
    </submittedName>
</protein>
<dbReference type="Pfam" id="PF13439">
    <property type="entry name" value="Glyco_transf_4"/>
    <property type="match status" value="1"/>
</dbReference>
<feature type="domain" description="Glycosyl transferase family 1" evidence="1">
    <location>
        <begin position="211"/>
        <end position="367"/>
    </location>
</feature>